<dbReference type="EMBL" id="HBUE01273092">
    <property type="protein sequence ID" value="CAG6564943.1"/>
    <property type="molecule type" value="Transcribed_RNA"/>
</dbReference>
<organism evidence="2">
    <name type="scientific">Culex pipiens</name>
    <name type="common">House mosquito</name>
    <dbReference type="NCBI Taxonomy" id="7175"/>
    <lineage>
        <taxon>Eukaryota</taxon>
        <taxon>Metazoa</taxon>
        <taxon>Ecdysozoa</taxon>
        <taxon>Arthropoda</taxon>
        <taxon>Hexapoda</taxon>
        <taxon>Insecta</taxon>
        <taxon>Pterygota</taxon>
        <taxon>Neoptera</taxon>
        <taxon>Endopterygota</taxon>
        <taxon>Diptera</taxon>
        <taxon>Nematocera</taxon>
        <taxon>Culicoidea</taxon>
        <taxon>Culicidae</taxon>
        <taxon>Culicinae</taxon>
        <taxon>Culicini</taxon>
        <taxon>Culex</taxon>
        <taxon>Culex</taxon>
    </lineage>
</organism>
<accession>A0A8D8DKH3</accession>
<dbReference type="EMBL" id="HBUE01167761">
    <property type="protein sequence ID" value="CAG6513473.1"/>
    <property type="molecule type" value="Transcribed_RNA"/>
</dbReference>
<protein>
    <submittedName>
        <fullName evidence="2">(northern house mosquito) hypothetical protein</fullName>
    </submittedName>
</protein>
<sequence>MSSNGSITNDTSLTSFGSMHEYRVSEKSFHQNADSNLNHRSGLSCAWSHDHIFLGRFSYRVCGSSSDQVTRFLDNKPSQKTDKKENTNQNEFNERLKTGKIKQIMKDKNNPQFSEHAGSKKMKE</sequence>
<dbReference type="AlphaFoldDB" id="A0A8D8DKH3"/>
<name>A0A8D8DKH3_CULPI</name>
<reference evidence="2" key="1">
    <citation type="submission" date="2021-05" db="EMBL/GenBank/DDBJ databases">
        <authorList>
            <person name="Alioto T."/>
            <person name="Alioto T."/>
            <person name="Gomez Garrido J."/>
        </authorList>
    </citation>
    <scope>NUCLEOTIDE SEQUENCE</scope>
</reference>
<evidence type="ECO:0000313" key="2">
    <source>
        <dbReference type="EMBL" id="CAG6513473.1"/>
    </source>
</evidence>
<proteinExistence type="predicted"/>
<feature type="region of interest" description="Disordered" evidence="1">
    <location>
        <begin position="70"/>
        <end position="124"/>
    </location>
</feature>
<feature type="compositionally biased region" description="Basic and acidic residues" evidence="1">
    <location>
        <begin position="73"/>
        <end position="97"/>
    </location>
</feature>
<evidence type="ECO:0000256" key="1">
    <source>
        <dbReference type="SAM" id="MobiDB-lite"/>
    </source>
</evidence>